<accession>A0A0F8XEY5</accession>
<sequence length="207" mass="22842">MTGSVEPAFDIHQDSRQRLQADIADDLTVGIKVLAETEERRVRFGVHAYAVLDVRTSMGPLRIRDIRIKWSARNECFYIQWRQWFTGKFRGVDREGNPRKEFLDVCGPLDPQTRQNLNDSIVAVYDQVLAEAKAGTLGAGANGNKLAAIRDQLSVTAAAEEDEKTDTIEDVVADDAEEIKETVVAGTEEVIAEETTDAGVALPIPAE</sequence>
<reference evidence="1" key="1">
    <citation type="journal article" date="2015" name="Nature">
        <title>Complex archaea that bridge the gap between prokaryotes and eukaryotes.</title>
        <authorList>
            <person name="Spang A."/>
            <person name="Saw J.H."/>
            <person name="Jorgensen S.L."/>
            <person name="Zaremba-Niedzwiedzka K."/>
            <person name="Martijn J."/>
            <person name="Lind A.E."/>
            <person name="van Eijk R."/>
            <person name="Schleper C."/>
            <person name="Guy L."/>
            <person name="Ettema T.J."/>
        </authorList>
    </citation>
    <scope>NUCLEOTIDE SEQUENCE</scope>
</reference>
<dbReference type="EMBL" id="LAZR01063432">
    <property type="protein sequence ID" value="KKK59530.1"/>
    <property type="molecule type" value="Genomic_DNA"/>
</dbReference>
<evidence type="ECO:0000313" key="1">
    <source>
        <dbReference type="EMBL" id="KKK59530.1"/>
    </source>
</evidence>
<proteinExistence type="predicted"/>
<protein>
    <submittedName>
        <fullName evidence="1">Uncharacterized protein</fullName>
    </submittedName>
</protein>
<gene>
    <name evidence="1" type="ORF">LCGC14_3033470</name>
</gene>
<organism evidence="1">
    <name type="scientific">marine sediment metagenome</name>
    <dbReference type="NCBI Taxonomy" id="412755"/>
    <lineage>
        <taxon>unclassified sequences</taxon>
        <taxon>metagenomes</taxon>
        <taxon>ecological metagenomes</taxon>
    </lineage>
</organism>
<comment type="caution">
    <text evidence="1">The sequence shown here is derived from an EMBL/GenBank/DDBJ whole genome shotgun (WGS) entry which is preliminary data.</text>
</comment>
<name>A0A0F8XEY5_9ZZZZ</name>
<dbReference type="AlphaFoldDB" id="A0A0F8XEY5"/>